<evidence type="ECO:0000256" key="4">
    <source>
        <dbReference type="RuleBase" id="RU003465"/>
    </source>
</evidence>
<dbReference type="EMBL" id="JAVFKD010000002">
    <property type="protein sequence ID" value="KAK5996743.1"/>
    <property type="molecule type" value="Genomic_DNA"/>
</dbReference>
<dbReference type="InterPro" id="IPR001932">
    <property type="entry name" value="PPM-type_phosphatase-like_dom"/>
</dbReference>
<proteinExistence type="inferred from homology"/>
<comment type="similarity">
    <text evidence="4">Belongs to the PP2C family.</text>
</comment>
<dbReference type="SMART" id="SM00332">
    <property type="entry name" value="PP2Cc"/>
    <property type="match status" value="1"/>
</dbReference>
<evidence type="ECO:0000256" key="3">
    <source>
        <dbReference type="ARBA" id="ARBA00022912"/>
    </source>
</evidence>
<sequence length="494" mass="52824">MFRQAAVVTRLASNRRLVQAGSRRWNSSNASGTSTPSSKLPWAIGAVAVTGGGIYFASGSTKTTAVGSKLGQGTQVPTIQQPTSEAEISVTSPVKVVSLKEANERLREQANTFVFDSKDGSKGRVDLVRFNSNMPVEDEWALSVGKGIGGATTLFAGVYDGHAGWATSAVLRQALIPYVSTSLVKLDQSSSGDLVDTAIKNAFVRLDDRITANAKEAAASSTEQGSADVISAIAPAIAGSCALLTMYDVKSSTLRTAVTGDSRAVLGSWSPETGNFSADPVSKDQTGFNQDEVDKLDKAHPGEKDVILDPKSGRLMGFAITRAFGDHRLKWTADSIKELQSNFFGFGTLKQESKTPPYMIATPEVTTRQVKSEDFVILGSDGLWDCISSDDAVACVSRWLAAKRAGKPEAVTEASTTLKVGDHGWPEWKATPEYFAIEDLDSAAICLVKNAFGGNRRGLFCGVMSLASPMSRYVRDDITVQVIFFKDPYTAERK</sequence>
<reference evidence="6 7" key="1">
    <citation type="submission" date="2024-01" db="EMBL/GenBank/DDBJ databases">
        <title>Complete genome of Cladobotryum mycophilum ATHUM6906.</title>
        <authorList>
            <person name="Christinaki A.C."/>
            <person name="Myridakis A.I."/>
            <person name="Kouvelis V.N."/>
        </authorList>
    </citation>
    <scope>NUCLEOTIDE SEQUENCE [LARGE SCALE GENOMIC DNA]</scope>
    <source>
        <strain evidence="6 7">ATHUM6906</strain>
    </source>
</reference>
<dbReference type="CDD" id="cd00143">
    <property type="entry name" value="PP2Cc"/>
    <property type="match status" value="1"/>
</dbReference>
<dbReference type="PROSITE" id="PS51746">
    <property type="entry name" value="PPM_2"/>
    <property type="match status" value="1"/>
</dbReference>
<dbReference type="Pfam" id="PF00481">
    <property type="entry name" value="PP2C"/>
    <property type="match status" value="1"/>
</dbReference>
<keyword evidence="3 4" id="KW-0904">Protein phosphatase</keyword>
<dbReference type="PROSITE" id="PS01032">
    <property type="entry name" value="PPM_1"/>
    <property type="match status" value="1"/>
</dbReference>
<comment type="caution">
    <text evidence="6">The sequence shown here is derived from an EMBL/GenBank/DDBJ whole genome shotgun (WGS) entry which is preliminary data.</text>
</comment>
<evidence type="ECO:0000313" key="7">
    <source>
        <dbReference type="Proteomes" id="UP001338125"/>
    </source>
</evidence>
<dbReference type="Gene3D" id="3.60.40.10">
    <property type="entry name" value="PPM-type phosphatase domain"/>
    <property type="match status" value="1"/>
</dbReference>
<keyword evidence="6" id="KW-0670">Pyruvate</keyword>
<name>A0ABR0SX65_9HYPO</name>
<keyword evidence="2 4" id="KW-0378">Hydrolase</keyword>
<dbReference type="SUPFAM" id="SSF81606">
    <property type="entry name" value="PP2C-like"/>
    <property type="match status" value="1"/>
</dbReference>
<evidence type="ECO:0000256" key="2">
    <source>
        <dbReference type="ARBA" id="ARBA00022801"/>
    </source>
</evidence>
<keyword evidence="1" id="KW-0479">Metal-binding</keyword>
<dbReference type="PANTHER" id="PTHR13832:SF792">
    <property type="entry name" value="GM14286P"/>
    <property type="match status" value="1"/>
</dbReference>
<feature type="domain" description="PPM-type phosphatase" evidence="5">
    <location>
        <begin position="127"/>
        <end position="485"/>
    </location>
</feature>
<evidence type="ECO:0000256" key="1">
    <source>
        <dbReference type="ARBA" id="ARBA00022723"/>
    </source>
</evidence>
<dbReference type="InterPro" id="IPR036457">
    <property type="entry name" value="PPM-type-like_dom_sf"/>
</dbReference>
<dbReference type="Proteomes" id="UP001338125">
    <property type="component" value="Unassembled WGS sequence"/>
</dbReference>
<evidence type="ECO:0000313" key="6">
    <source>
        <dbReference type="EMBL" id="KAK5996743.1"/>
    </source>
</evidence>
<dbReference type="InterPro" id="IPR000222">
    <property type="entry name" value="PP2C_BS"/>
</dbReference>
<dbReference type="PANTHER" id="PTHR13832">
    <property type="entry name" value="PROTEIN PHOSPHATASE 2C"/>
    <property type="match status" value="1"/>
</dbReference>
<protein>
    <submittedName>
        <fullName evidence="6">Pyruvate dehydrogenase (Lipoamide) phosphatase C10F6.17c</fullName>
    </submittedName>
</protein>
<organism evidence="6 7">
    <name type="scientific">Cladobotryum mycophilum</name>
    <dbReference type="NCBI Taxonomy" id="491253"/>
    <lineage>
        <taxon>Eukaryota</taxon>
        <taxon>Fungi</taxon>
        <taxon>Dikarya</taxon>
        <taxon>Ascomycota</taxon>
        <taxon>Pezizomycotina</taxon>
        <taxon>Sordariomycetes</taxon>
        <taxon>Hypocreomycetidae</taxon>
        <taxon>Hypocreales</taxon>
        <taxon>Hypocreaceae</taxon>
        <taxon>Cladobotryum</taxon>
    </lineage>
</organism>
<gene>
    <name evidence="6" type="ORF">PT974_02084</name>
</gene>
<accession>A0ABR0SX65</accession>
<keyword evidence="7" id="KW-1185">Reference proteome</keyword>
<dbReference type="InterPro" id="IPR015655">
    <property type="entry name" value="PP2C"/>
</dbReference>
<evidence type="ECO:0000259" key="5">
    <source>
        <dbReference type="PROSITE" id="PS51746"/>
    </source>
</evidence>